<feature type="compositionally biased region" description="Low complexity" evidence="1">
    <location>
        <begin position="1"/>
        <end position="14"/>
    </location>
</feature>
<feature type="region of interest" description="Disordered" evidence="1">
    <location>
        <begin position="1"/>
        <end position="21"/>
    </location>
</feature>
<name>A0A9N8EA05_9STRA</name>
<reference evidence="2" key="1">
    <citation type="submission" date="2020-06" db="EMBL/GenBank/DDBJ databases">
        <authorList>
            <consortium name="Plant Systems Biology data submission"/>
        </authorList>
    </citation>
    <scope>NUCLEOTIDE SEQUENCE</scope>
    <source>
        <strain evidence="2">D6</strain>
    </source>
</reference>
<dbReference type="Proteomes" id="UP001153069">
    <property type="component" value="Unassembled WGS sequence"/>
</dbReference>
<gene>
    <name evidence="2" type="ORF">SEMRO_660_G183050.1</name>
</gene>
<evidence type="ECO:0000313" key="2">
    <source>
        <dbReference type="EMBL" id="CAB9514549.1"/>
    </source>
</evidence>
<keyword evidence="3" id="KW-1185">Reference proteome</keyword>
<evidence type="ECO:0000256" key="1">
    <source>
        <dbReference type="SAM" id="MobiDB-lite"/>
    </source>
</evidence>
<protein>
    <submittedName>
        <fullName evidence="2">Uncharacterized protein</fullName>
    </submittedName>
</protein>
<evidence type="ECO:0000313" key="3">
    <source>
        <dbReference type="Proteomes" id="UP001153069"/>
    </source>
</evidence>
<proteinExistence type="predicted"/>
<organism evidence="2 3">
    <name type="scientific">Seminavis robusta</name>
    <dbReference type="NCBI Taxonomy" id="568900"/>
    <lineage>
        <taxon>Eukaryota</taxon>
        <taxon>Sar</taxon>
        <taxon>Stramenopiles</taxon>
        <taxon>Ochrophyta</taxon>
        <taxon>Bacillariophyta</taxon>
        <taxon>Bacillariophyceae</taxon>
        <taxon>Bacillariophycidae</taxon>
        <taxon>Naviculales</taxon>
        <taxon>Naviculaceae</taxon>
        <taxon>Seminavis</taxon>
    </lineage>
</organism>
<dbReference type="AlphaFoldDB" id="A0A9N8EA05"/>
<comment type="caution">
    <text evidence="2">The sequence shown here is derived from an EMBL/GenBank/DDBJ whole genome shotgun (WGS) entry which is preliminary data.</text>
</comment>
<dbReference type="EMBL" id="CAICTM010000659">
    <property type="protein sequence ID" value="CAB9514549.1"/>
    <property type="molecule type" value="Genomic_DNA"/>
</dbReference>
<sequence>MAIIEKPSTTSTATKVKKVKRKSSVMKKQGEVLMEWKRNGAANSTALLAASISSLDWSHSSQSAAMVNAECAQQLSPPPKKKNKLEEFLGASNSSVLPILEGVKHINEHVETGLKNVWNGLTGDNHHGDQKYNPDEKWVYDYSEEYELLHFTPADVVGIVTDDAAFQTLKRSLQKRNHVTNLYLQQTLHHYVKHVKDVRERNAKRLERKLAREQQAASYHHQPLVNLHDPLLPNSQLNVAA</sequence>
<accession>A0A9N8EA05</accession>